<evidence type="ECO:0000313" key="4">
    <source>
        <dbReference type="WBParaSite" id="NBR_0001194301-mRNA-1"/>
    </source>
</evidence>
<evidence type="ECO:0000256" key="1">
    <source>
        <dbReference type="SAM" id="MobiDB-lite"/>
    </source>
</evidence>
<name>A0A0N4Y735_NIPBR</name>
<gene>
    <name evidence="2" type="ORF">NBR_LOCUS11944</name>
</gene>
<evidence type="ECO:0000313" key="3">
    <source>
        <dbReference type="Proteomes" id="UP000271162"/>
    </source>
</evidence>
<proteinExistence type="predicted"/>
<organism evidence="4">
    <name type="scientific">Nippostrongylus brasiliensis</name>
    <name type="common">Rat hookworm</name>
    <dbReference type="NCBI Taxonomy" id="27835"/>
    <lineage>
        <taxon>Eukaryota</taxon>
        <taxon>Metazoa</taxon>
        <taxon>Ecdysozoa</taxon>
        <taxon>Nematoda</taxon>
        <taxon>Chromadorea</taxon>
        <taxon>Rhabditida</taxon>
        <taxon>Rhabditina</taxon>
        <taxon>Rhabditomorpha</taxon>
        <taxon>Strongyloidea</taxon>
        <taxon>Heligmosomidae</taxon>
        <taxon>Nippostrongylus</taxon>
    </lineage>
</organism>
<evidence type="ECO:0000313" key="2">
    <source>
        <dbReference type="EMBL" id="VDL75533.1"/>
    </source>
</evidence>
<keyword evidence="3" id="KW-1185">Reference proteome</keyword>
<feature type="region of interest" description="Disordered" evidence="1">
    <location>
        <begin position="33"/>
        <end position="80"/>
    </location>
</feature>
<dbReference type="Proteomes" id="UP000271162">
    <property type="component" value="Unassembled WGS sequence"/>
</dbReference>
<dbReference type="EMBL" id="UYSL01020635">
    <property type="protein sequence ID" value="VDL75533.1"/>
    <property type="molecule type" value="Genomic_DNA"/>
</dbReference>
<reference evidence="2 3" key="2">
    <citation type="submission" date="2018-11" db="EMBL/GenBank/DDBJ databases">
        <authorList>
            <consortium name="Pathogen Informatics"/>
        </authorList>
    </citation>
    <scope>NUCLEOTIDE SEQUENCE [LARGE SCALE GENOMIC DNA]</scope>
</reference>
<sequence length="80" mass="9398">MSLRQMEVVDNVNARKSGSCGFHLVYTGKQLPQMLPSTNKFPRRKPKYSTEHRGKTNESGTPRDDHRRERREPMINDLVW</sequence>
<accession>A0A0N4Y735</accession>
<protein>
    <submittedName>
        <fullName evidence="2 4">Uncharacterized protein</fullName>
    </submittedName>
</protein>
<dbReference type="WBParaSite" id="NBR_0001194301-mRNA-1">
    <property type="protein sequence ID" value="NBR_0001194301-mRNA-1"/>
    <property type="gene ID" value="NBR_0001194301"/>
</dbReference>
<dbReference type="AlphaFoldDB" id="A0A0N4Y735"/>
<reference evidence="4" key="1">
    <citation type="submission" date="2017-02" db="UniProtKB">
        <authorList>
            <consortium name="WormBaseParasite"/>
        </authorList>
    </citation>
    <scope>IDENTIFICATION</scope>
</reference>
<feature type="compositionally biased region" description="Basic and acidic residues" evidence="1">
    <location>
        <begin position="48"/>
        <end position="74"/>
    </location>
</feature>